<dbReference type="SUPFAM" id="SSF46689">
    <property type="entry name" value="Homeodomain-like"/>
    <property type="match status" value="1"/>
</dbReference>
<name>A0A7X0C8Z6_9ACTN</name>
<evidence type="ECO:0000256" key="9">
    <source>
        <dbReference type="ARBA" id="ARBA00023015"/>
    </source>
</evidence>
<keyword evidence="9" id="KW-0805">Transcription regulation</keyword>
<dbReference type="InterPro" id="IPR009057">
    <property type="entry name" value="Homeodomain-like_sf"/>
</dbReference>
<keyword evidence="10" id="KW-0238">DNA-binding</keyword>
<evidence type="ECO:0000256" key="5">
    <source>
        <dbReference type="ARBA" id="ARBA00022679"/>
    </source>
</evidence>
<comment type="cofactor">
    <cofactor evidence="2">
        <name>Zn(2+)</name>
        <dbReference type="ChEBI" id="CHEBI:29105"/>
    </cofactor>
</comment>
<reference evidence="16 17" key="1">
    <citation type="submission" date="2020-08" db="EMBL/GenBank/DDBJ databases">
        <title>Sequencing the genomes of 1000 actinobacteria strains.</title>
        <authorList>
            <person name="Klenk H.-P."/>
        </authorList>
    </citation>
    <scope>NUCLEOTIDE SEQUENCE [LARGE SCALE GENOMIC DNA]</scope>
    <source>
        <strain evidence="16 17">DSM 45913</strain>
    </source>
</reference>
<keyword evidence="17" id="KW-1185">Reference proteome</keyword>
<feature type="region of interest" description="Disordered" evidence="14">
    <location>
        <begin position="181"/>
        <end position="261"/>
    </location>
</feature>
<evidence type="ECO:0000256" key="13">
    <source>
        <dbReference type="ARBA" id="ARBA00023204"/>
    </source>
</evidence>
<evidence type="ECO:0000256" key="3">
    <source>
        <dbReference type="ARBA" id="ARBA00012000"/>
    </source>
</evidence>
<dbReference type="Pfam" id="PF06029">
    <property type="entry name" value="AlkA_N"/>
    <property type="match status" value="1"/>
</dbReference>
<dbReference type="FunFam" id="3.40.10.10:FF:000001">
    <property type="entry name" value="DNA-3-methyladenine glycosylase 2"/>
    <property type="match status" value="1"/>
</dbReference>
<keyword evidence="8" id="KW-0862">Zinc</keyword>
<protein>
    <recommendedName>
        <fullName evidence="3">DNA-3-methyladenine glycosylase II</fullName>
        <ecNumber evidence="3">3.2.2.21</ecNumber>
    </recommendedName>
</protein>
<feature type="region of interest" description="Disordered" evidence="14">
    <location>
        <begin position="274"/>
        <end position="294"/>
    </location>
</feature>
<evidence type="ECO:0000256" key="14">
    <source>
        <dbReference type="SAM" id="MobiDB-lite"/>
    </source>
</evidence>
<evidence type="ECO:0000256" key="6">
    <source>
        <dbReference type="ARBA" id="ARBA00022723"/>
    </source>
</evidence>
<comment type="caution">
    <text evidence="16">The sequence shown here is derived from an EMBL/GenBank/DDBJ whole genome shotgun (WGS) entry which is preliminary data.</text>
</comment>
<dbReference type="Gene3D" id="3.40.10.10">
    <property type="entry name" value="DNA Methylphosphotriester Repair Domain"/>
    <property type="match status" value="1"/>
</dbReference>
<keyword evidence="6" id="KW-0479">Metal-binding</keyword>
<dbReference type="GO" id="GO:0006307">
    <property type="term" value="P:DNA alkylation repair"/>
    <property type="evidence" value="ECO:0007669"/>
    <property type="project" value="TreeGrafter"/>
</dbReference>
<feature type="compositionally biased region" description="Low complexity" evidence="14">
    <location>
        <begin position="217"/>
        <end position="247"/>
    </location>
</feature>
<dbReference type="Pfam" id="PF02805">
    <property type="entry name" value="Ada_Zn_binding"/>
    <property type="match status" value="1"/>
</dbReference>
<organism evidence="16 17">
    <name type="scientific">Nonomuraea muscovyensis</name>
    <dbReference type="NCBI Taxonomy" id="1124761"/>
    <lineage>
        <taxon>Bacteria</taxon>
        <taxon>Bacillati</taxon>
        <taxon>Actinomycetota</taxon>
        <taxon>Actinomycetes</taxon>
        <taxon>Streptosporangiales</taxon>
        <taxon>Streptosporangiaceae</taxon>
        <taxon>Nonomuraea</taxon>
    </lineage>
</organism>
<dbReference type="InterPro" id="IPR004026">
    <property type="entry name" value="Ada_DNA_repair_Zn-bd"/>
</dbReference>
<accession>A0A7X0C8Z6</accession>
<dbReference type="SUPFAM" id="SSF55945">
    <property type="entry name" value="TATA-box binding protein-like"/>
    <property type="match status" value="1"/>
</dbReference>
<dbReference type="GO" id="GO:0043916">
    <property type="term" value="F:DNA-7-methylguanine glycosylase activity"/>
    <property type="evidence" value="ECO:0007669"/>
    <property type="project" value="TreeGrafter"/>
</dbReference>
<dbReference type="GO" id="GO:0005737">
    <property type="term" value="C:cytoplasm"/>
    <property type="evidence" value="ECO:0007669"/>
    <property type="project" value="TreeGrafter"/>
</dbReference>
<evidence type="ECO:0000259" key="15">
    <source>
        <dbReference type="PROSITE" id="PS01124"/>
    </source>
</evidence>
<evidence type="ECO:0000256" key="8">
    <source>
        <dbReference type="ARBA" id="ARBA00022833"/>
    </source>
</evidence>
<dbReference type="InterPro" id="IPR003265">
    <property type="entry name" value="HhH-GPD_domain"/>
</dbReference>
<keyword evidence="4" id="KW-0489">Methyltransferase</keyword>
<dbReference type="GO" id="GO:0032131">
    <property type="term" value="F:alkylated DNA binding"/>
    <property type="evidence" value="ECO:0007669"/>
    <property type="project" value="TreeGrafter"/>
</dbReference>
<dbReference type="PROSITE" id="PS01124">
    <property type="entry name" value="HTH_ARAC_FAMILY_2"/>
    <property type="match status" value="1"/>
</dbReference>
<feature type="domain" description="HTH araC/xylS-type" evidence="15">
    <location>
        <begin position="90"/>
        <end position="188"/>
    </location>
</feature>
<proteinExistence type="predicted"/>
<evidence type="ECO:0000256" key="12">
    <source>
        <dbReference type="ARBA" id="ARBA00023163"/>
    </source>
</evidence>
<keyword evidence="12" id="KW-0804">Transcription</keyword>
<dbReference type="Proteomes" id="UP000583800">
    <property type="component" value="Unassembled WGS sequence"/>
</dbReference>
<keyword evidence="7" id="KW-0227">DNA damage</keyword>
<evidence type="ECO:0000256" key="11">
    <source>
        <dbReference type="ARBA" id="ARBA00023159"/>
    </source>
</evidence>
<dbReference type="GO" id="GO:0006285">
    <property type="term" value="P:base-excision repair, AP site formation"/>
    <property type="evidence" value="ECO:0007669"/>
    <property type="project" value="TreeGrafter"/>
</dbReference>
<evidence type="ECO:0000256" key="4">
    <source>
        <dbReference type="ARBA" id="ARBA00022603"/>
    </source>
</evidence>
<evidence type="ECO:0000313" key="16">
    <source>
        <dbReference type="EMBL" id="MBB6350694.1"/>
    </source>
</evidence>
<dbReference type="Pfam" id="PF12833">
    <property type="entry name" value="HTH_18"/>
    <property type="match status" value="1"/>
</dbReference>
<dbReference type="SUPFAM" id="SSF48150">
    <property type="entry name" value="DNA-glycosylase"/>
    <property type="match status" value="1"/>
</dbReference>
<comment type="catalytic activity">
    <reaction evidence="1">
        <text>Hydrolysis of alkylated DNA, releasing 3-methyladenine, 3-methylguanine, 7-methylguanine and 7-methyladenine.</text>
        <dbReference type="EC" id="3.2.2.21"/>
    </reaction>
</comment>
<dbReference type="Gene3D" id="1.10.1670.10">
    <property type="entry name" value="Helix-hairpin-Helix base-excision DNA repair enzymes (C-terminal)"/>
    <property type="match status" value="1"/>
</dbReference>
<dbReference type="PANTHER" id="PTHR43003">
    <property type="entry name" value="DNA-3-METHYLADENINE GLYCOSYLASE"/>
    <property type="match status" value="1"/>
</dbReference>
<sequence length="576" mass="61278">MSPLELDFDSCYRAVAARDARFDGRFYTAVTTTRIYCRPICPARTPASRNVRFYRHAASAEAAGFRPCKRCRPELSPGDPGWDVRGDLIGRALRLIDDGAADDHGVSGLASRLHITERHLHRLFVAELGVGPLAVARTKRLLLAKQLLTETALPVTDVAFASGFGSVRQFNATMRETYGFTPSELRATAGGPATRRPASPRSALLETTPRAAPPGTPAAGRTTQTSTPTDSRTTQTSTPTDSRTTQTARPLDGGDPARTATLDGDLVTRAGAAAHGRTTPSPQNGHPEGASPTALPVSSLRLRLHRRDPYDAEAVLAFLASRAIPGLEAADRFSYSRAVPGGTVTLTPQGGHIALDVAVDDTRQLARVVARCRRLLDLDADPIAIAEALGQTSLAPLVEARPGLRVPGTFDGFELAVRAVVGQQISVAGARTLLGRIVARAGRLLVPPPSMAPGPALTHLFPGPAELLQADLEGLGLTNRRVATLKELAARTTAGQLDLDGGQDPAEAVAELVDVPGIGPWTASYIALRALRDPDAWPTGDLVLTKRMAALGIPDDHIERWRPWRAYAALHLWSSS</sequence>
<evidence type="ECO:0000256" key="7">
    <source>
        <dbReference type="ARBA" id="ARBA00022763"/>
    </source>
</evidence>
<dbReference type="EMBL" id="JACHJB010000003">
    <property type="protein sequence ID" value="MBB6350694.1"/>
    <property type="molecule type" value="Genomic_DNA"/>
</dbReference>
<dbReference type="GO" id="GO:0008725">
    <property type="term" value="F:DNA-3-methyladenine glycosylase activity"/>
    <property type="evidence" value="ECO:0007669"/>
    <property type="project" value="TreeGrafter"/>
</dbReference>
<dbReference type="InterPro" id="IPR023170">
    <property type="entry name" value="HhH_base_excis_C"/>
</dbReference>
<dbReference type="GO" id="GO:0043565">
    <property type="term" value="F:sequence-specific DNA binding"/>
    <property type="evidence" value="ECO:0007669"/>
    <property type="project" value="InterPro"/>
</dbReference>
<dbReference type="SMART" id="SM01009">
    <property type="entry name" value="AlkA_N"/>
    <property type="match status" value="1"/>
</dbReference>
<keyword evidence="16" id="KW-0378">Hydrolase</keyword>
<dbReference type="InterPro" id="IPR037046">
    <property type="entry name" value="AlkA_N_sf"/>
</dbReference>
<keyword evidence="11" id="KW-0010">Activator</keyword>
<dbReference type="AlphaFoldDB" id="A0A7X0C8Z6"/>
<dbReference type="PANTHER" id="PTHR43003:SF13">
    <property type="entry name" value="DNA-3-METHYLADENINE GLYCOSYLASE 2"/>
    <property type="match status" value="1"/>
</dbReference>
<keyword evidence="16" id="KW-0326">Glycosidase</keyword>
<gene>
    <name evidence="16" type="ORF">FHU36_007266</name>
</gene>
<dbReference type="Gene3D" id="1.10.340.30">
    <property type="entry name" value="Hypothetical protein, domain 2"/>
    <property type="match status" value="1"/>
</dbReference>
<dbReference type="SMART" id="SM00478">
    <property type="entry name" value="ENDO3c"/>
    <property type="match status" value="1"/>
</dbReference>
<keyword evidence="13" id="KW-0234">DNA repair</keyword>
<dbReference type="InterPro" id="IPR051912">
    <property type="entry name" value="Alkylbase_DNA_Glycosylase/TA"/>
</dbReference>
<dbReference type="GO" id="GO:0008168">
    <property type="term" value="F:methyltransferase activity"/>
    <property type="evidence" value="ECO:0007669"/>
    <property type="project" value="UniProtKB-KW"/>
</dbReference>
<dbReference type="GO" id="GO:0032259">
    <property type="term" value="P:methylation"/>
    <property type="evidence" value="ECO:0007669"/>
    <property type="project" value="UniProtKB-KW"/>
</dbReference>
<dbReference type="GO" id="GO:0032993">
    <property type="term" value="C:protein-DNA complex"/>
    <property type="evidence" value="ECO:0007669"/>
    <property type="project" value="TreeGrafter"/>
</dbReference>
<dbReference type="CDD" id="cd00056">
    <property type="entry name" value="ENDO3c"/>
    <property type="match status" value="1"/>
</dbReference>
<evidence type="ECO:0000313" key="17">
    <source>
        <dbReference type="Proteomes" id="UP000583800"/>
    </source>
</evidence>
<dbReference type="InterPro" id="IPR010316">
    <property type="entry name" value="AlkA_N"/>
</dbReference>
<dbReference type="Gene3D" id="1.10.10.60">
    <property type="entry name" value="Homeodomain-like"/>
    <property type="match status" value="1"/>
</dbReference>
<dbReference type="SUPFAM" id="SSF57884">
    <property type="entry name" value="Ada DNA repair protein, N-terminal domain (N-Ada 10)"/>
    <property type="match status" value="1"/>
</dbReference>
<evidence type="ECO:0000256" key="1">
    <source>
        <dbReference type="ARBA" id="ARBA00000086"/>
    </source>
</evidence>
<dbReference type="GO" id="GO:0003700">
    <property type="term" value="F:DNA-binding transcription factor activity"/>
    <property type="evidence" value="ECO:0007669"/>
    <property type="project" value="InterPro"/>
</dbReference>
<dbReference type="EC" id="3.2.2.21" evidence="3"/>
<dbReference type="GO" id="GO:0008270">
    <property type="term" value="F:zinc ion binding"/>
    <property type="evidence" value="ECO:0007669"/>
    <property type="project" value="InterPro"/>
</dbReference>
<dbReference type="Gene3D" id="3.30.310.20">
    <property type="entry name" value="DNA-3-methyladenine glycosylase AlkA, N-terminal domain"/>
    <property type="match status" value="1"/>
</dbReference>
<keyword evidence="5" id="KW-0808">Transferase</keyword>
<dbReference type="InterPro" id="IPR035451">
    <property type="entry name" value="Ada-like_dom_sf"/>
</dbReference>
<evidence type="ECO:0000256" key="2">
    <source>
        <dbReference type="ARBA" id="ARBA00001947"/>
    </source>
</evidence>
<dbReference type="SMART" id="SM00342">
    <property type="entry name" value="HTH_ARAC"/>
    <property type="match status" value="1"/>
</dbReference>
<dbReference type="InterPro" id="IPR011257">
    <property type="entry name" value="DNA_glycosylase"/>
</dbReference>
<dbReference type="InterPro" id="IPR018060">
    <property type="entry name" value="HTH_AraC"/>
</dbReference>
<dbReference type="RefSeq" id="WP_185088445.1">
    <property type="nucleotide sequence ID" value="NZ_JACHJB010000003.1"/>
</dbReference>
<evidence type="ECO:0000256" key="10">
    <source>
        <dbReference type="ARBA" id="ARBA00023125"/>
    </source>
</evidence>